<keyword evidence="5 7" id="KW-0520">NAD</keyword>
<feature type="active site" description="Nucleophile" evidence="8">
    <location>
        <position position="259"/>
    </location>
</feature>
<dbReference type="NCBIfam" id="TIGR03026">
    <property type="entry name" value="NDP-sugDHase"/>
    <property type="match status" value="1"/>
</dbReference>
<feature type="region of interest" description="Disordered" evidence="11">
    <location>
        <begin position="430"/>
        <end position="454"/>
    </location>
</feature>
<reference evidence="13" key="1">
    <citation type="submission" date="2020-07" db="EMBL/GenBank/DDBJ databases">
        <title>Huge and variable diversity of episymbiotic CPR bacteria and DPANN archaea in groundwater ecosystems.</title>
        <authorList>
            <person name="He C.Y."/>
            <person name="Keren R."/>
            <person name="Whittaker M."/>
            <person name="Farag I.F."/>
            <person name="Doudna J."/>
            <person name="Cate J.H.D."/>
            <person name="Banfield J.F."/>
        </authorList>
    </citation>
    <scope>NUCLEOTIDE SEQUENCE</scope>
    <source>
        <strain evidence="13">NC_groundwater_1813_Pr3_B-0.1um_71_17</strain>
    </source>
</reference>
<evidence type="ECO:0000256" key="11">
    <source>
        <dbReference type="SAM" id="MobiDB-lite"/>
    </source>
</evidence>
<feature type="binding site" evidence="9">
    <location>
        <begin position="248"/>
        <end position="252"/>
    </location>
    <ligand>
        <name>substrate</name>
    </ligand>
</feature>
<dbReference type="Proteomes" id="UP000696931">
    <property type="component" value="Unassembled WGS sequence"/>
</dbReference>
<evidence type="ECO:0000256" key="7">
    <source>
        <dbReference type="PIRNR" id="PIRNR000124"/>
    </source>
</evidence>
<organism evidence="13 14">
    <name type="scientific">Eiseniibacteriota bacterium</name>
    <dbReference type="NCBI Taxonomy" id="2212470"/>
    <lineage>
        <taxon>Bacteria</taxon>
        <taxon>Candidatus Eiseniibacteriota</taxon>
    </lineage>
</organism>
<protein>
    <recommendedName>
        <fullName evidence="3 7">UDP-glucose 6-dehydrogenase</fullName>
        <ecNumber evidence="3 7">1.1.1.22</ecNumber>
    </recommendedName>
</protein>
<feature type="binding site" evidence="10">
    <location>
        <position position="26"/>
    </location>
    <ligand>
        <name>NAD(+)</name>
        <dbReference type="ChEBI" id="CHEBI:57540"/>
    </ligand>
</feature>
<evidence type="ECO:0000259" key="12">
    <source>
        <dbReference type="SMART" id="SM00984"/>
    </source>
</evidence>
<dbReference type="Gene3D" id="1.20.5.100">
    <property type="entry name" value="Cytochrome c1, transmembrane anchor, C-terminal"/>
    <property type="match status" value="1"/>
</dbReference>
<evidence type="ECO:0000256" key="4">
    <source>
        <dbReference type="ARBA" id="ARBA00023002"/>
    </source>
</evidence>
<dbReference type="SMART" id="SM00984">
    <property type="entry name" value="UDPG_MGDP_dh_C"/>
    <property type="match status" value="1"/>
</dbReference>
<evidence type="ECO:0000256" key="2">
    <source>
        <dbReference type="ARBA" id="ARBA00006601"/>
    </source>
</evidence>
<dbReference type="Pfam" id="PF00984">
    <property type="entry name" value="UDPG_MGDP_dh"/>
    <property type="match status" value="1"/>
</dbReference>
<dbReference type="InterPro" id="IPR014026">
    <property type="entry name" value="UDP-Glc/GDP-Man_DH_dimer"/>
</dbReference>
<dbReference type="InterPro" id="IPR008927">
    <property type="entry name" value="6-PGluconate_DH-like_C_sf"/>
</dbReference>
<dbReference type="GO" id="GO:0051287">
    <property type="term" value="F:NAD binding"/>
    <property type="evidence" value="ECO:0007669"/>
    <property type="project" value="InterPro"/>
</dbReference>
<feature type="binding site" evidence="9">
    <location>
        <position position="319"/>
    </location>
    <ligand>
        <name>substrate</name>
    </ligand>
</feature>
<dbReference type="PIRSF" id="PIRSF500134">
    <property type="entry name" value="UDPglc_DH_bac"/>
    <property type="match status" value="1"/>
</dbReference>
<evidence type="ECO:0000313" key="14">
    <source>
        <dbReference type="Proteomes" id="UP000696931"/>
    </source>
</evidence>
<dbReference type="GO" id="GO:0000271">
    <property type="term" value="P:polysaccharide biosynthetic process"/>
    <property type="evidence" value="ECO:0007669"/>
    <property type="project" value="InterPro"/>
</dbReference>
<evidence type="ECO:0000256" key="3">
    <source>
        <dbReference type="ARBA" id="ARBA00012954"/>
    </source>
</evidence>
<dbReference type="Pfam" id="PF03721">
    <property type="entry name" value="UDPG_MGDP_dh_N"/>
    <property type="match status" value="1"/>
</dbReference>
<dbReference type="EMBL" id="JACRIW010000046">
    <property type="protein sequence ID" value="MBI5169193.1"/>
    <property type="molecule type" value="Genomic_DNA"/>
</dbReference>
<evidence type="ECO:0000256" key="5">
    <source>
        <dbReference type="ARBA" id="ARBA00023027"/>
    </source>
</evidence>
<evidence type="ECO:0000256" key="9">
    <source>
        <dbReference type="PIRSR" id="PIRSR500134-2"/>
    </source>
</evidence>
<dbReference type="Gene3D" id="3.40.50.720">
    <property type="entry name" value="NAD(P)-binding Rossmann-like Domain"/>
    <property type="match status" value="2"/>
</dbReference>
<comment type="caution">
    <text evidence="13">The sequence shown here is derived from an EMBL/GenBank/DDBJ whole genome shotgun (WGS) entry which is preliminary data.</text>
</comment>
<feature type="compositionally biased region" description="Basic residues" evidence="11">
    <location>
        <begin position="438"/>
        <end position="454"/>
    </location>
</feature>
<gene>
    <name evidence="13" type="ORF">HZA61_06870</name>
</gene>
<dbReference type="InterPro" id="IPR028357">
    <property type="entry name" value="UDPglc_DH_bac"/>
</dbReference>
<feature type="binding site" evidence="9">
    <location>
        <position position="256"/>
    </location>
    <ligand>
        <name>substrate</name>
    </ligand>
</feature>
<dbReference type="SUPFAM" id="SSF48179">
    <property type="entry name" value="6-phosphogluconate dehydrogenase C-terminal domain-like"/>
    <property type="match status" value="1"/>
</dbReference>
<dbReference type="InterPro" id="IPR036220">
    <property type="entry name" value="UDP-Glc/GDP-Man_DH_C_sf"/>
</dbReference>
<comment type="pathway">
    <text evidence="1">Nucleotide-sugar biosynthesis; UDP-alpha-D-glucuronate biosynthesis; UDP-alpha-D-glucuronate from UDP-alpha-D-glucose: step 1/1.</text>
</comment>
<comment type="similarity">
    <text evidence="2 7">Belongs to the UDP-glucose/GDP-mannose dehydrogenase family.</text>
</comment>
<proteinExistence type="inferred from homology"/>
<evidence type="ECO:0000256" key="8">
    <source>
        <dbReference type="PIRSR" id="PIRSR500134-1"/>
    </source>
</evidence>
<feature type="binding site" evidence="10">
    <location>
        <position position="262"/>
    </location>
    <ligand>
        <name>NAD(+)</name>
        <dbReference type="ChEBI" id="CHEBI:57540"/>
    </ligand>
</feature>
<feature type="domain" description="UDP-glucose/GDP-mannose dehydrogenase C-terminal" evidence="12">
    <location>
        <begin position="312"/>
        <end position="415"/>
    </location>
</feature>
<feature type="binding site" evidence="10">
    <location>
        <position position="117"/>
    </location>
    <ligand>
        <name>NAD(+)</name>
        <dbReference type="ChEBI" id="CHEBI:57540"/>
    </ligand>
</feature>
<feature type="binding site" evidence="10">
    <location>
        <position position="82"/>
    </location>
    <ligand>
        <name>NAD(+)</name>
        <dbReference type="ChEBI" id="CHEBI:57540"/>
    </ligand>
</feature>
<dbReference type="SUPFAM" id="SSF51735">
    <property type="entry name" value="NAD(P)-binding Rossmann-fold domains"/>
    <property type="match status" value="1"/>
</dbReference>
<comment type="catalytic activity">
    <reaction evidence="6 7">
        <text>UDP-alpha-D-glucose + 2 NAD(+) + H2O = UDP-alpha-D-glucuronate + 2 NADH + 3 H(+)</text>
        <dbReference type="Rhea" id="RHEA:23596"/>
        <dbReference type="ChEBI" id="CHEBI:15377"/>
        <dbReference type="ChEBI" id="CHEBI:15378"/>
        <dbReference type="ChEBI" id="CHEBI:57540"/>
        <dbReference type="ChEBI" id="CHEBI:57945"/>
        <dbReference type="ChEBI" id="CHEBI:58052"/>
        <dbReference type="ChEBI" id="CHEBI:58885"/>
        <dbReference type="EC" id="1.1.1.22"/>
    </reaction>
</comment>
<feature type="binding site" evidence="10">
    <location>
        <position position="31"/>
    </location>
    <ligand>
        <name>NAD(+)</name>
        <dbReference type="ChEBI" id="CHEBI:57540"/>
    </ligand>
</feature>
<feature type="binding site" evidence="10">
    <location>
        <position position="326"/>
    </location>
    <ligand>
        <name>NAD(+)</name>
        <dbReference type="ChEBI" id="CHEBI:57540"/>
    </ligand>
</feature>
<dbReference type="PANTHER" id="PTHR43750:SF3">
    <property type="entry name" value="UDP-GLUCOSE 6-DEHYDROGENASE TUAD"/>
    <property type="match status" value="1"/>
</dbReference>
<dbReference type="PIRSF" id="PIRSF000124">
    <property type="entry name" value="UDPglc_GDPman_dh"/>
    <property type="match status" value="1"/>
</dbReference>
<evidence type="ECO:0000256" key="6">
    <source>
        <dbReference type="ARBA" id="ARBA00047473"/>
    </source>
</evidence>
<dbReference type="SUPFAM" id="SSF52413">
    <property type="entry name" value="UDP-glucose/GDP-mannose dehydrogenase C-terminal domain"/>
    <property type="match status" value="1"/>
</dbReference>
<feature type="binding site" evidence="9">
    <location>
        <begin position="148"/>
        <end position="151"/>
    </location>
    <ligand>
        <name>substrate</name>
    </ligand>
</feature>
<accession>A0A933SF09</accession>
<evidence type="ECO:0000256" key="1">
    <source>
        <dbReference type="ARBA" id="ARBA00004701"/>
    </source>
</evidence>
<feature type="binding site" evidence="9">
    <location>
        <position position="203"/>
    </location>
    <ligand>
        <name>substrate</name>
    </ligand>
</feature>
<dbReference type="GO" id="GO:0003979">
    <property type="term" value="F:UDP-glucose 6-dehydrogenase activity"/>
    <property type="evidence" value="ECO:0007669"/>
    <property type="project" value="UniProtKB-EC"/>
</dbReference>
<sequence length="454" mass="48824">MVGTGYVGLVTGACLADFGNNVTCVDNDAAKVERMKALELPFFEPGLPEIVARNFNEGRLHFSSDLAGCVRDSQVVFITVGTPPRADGSADTSQIYAVAKTVAQNLNGYKLVVQKSTAPVGTARDLIGWIRKWAKKGAEFDVASNPEFLREGSALETTLRPDRTVIGAESKKAVEILRKIHKPLFLLETPMIVTGLESAELIKYASNCFLATKISFINEMANLCEALGADVQMVARGMGMDGRIGKKFLHAGPGYGGSCFPKDTHALSAFAKKAKVKSGIVDAVIAANEHQMDRMVDKICDAVGSPKGKKVAVLGLSFKPNTDDLREAPPLYVIAGLKRRGVKVVAFDPISMTKAETLPEMRGVELAADAYDAARGAHAVAIITEWNEFRGMDLARLKRVMKKPVLCDLRNIYEPAEVEAAGFVHVGVGKGRPAGAGKARKAAPKKATPKRKKR</sequence>
<dbReference type="EC" id="1.1.1.22" evidence="3 7"/>
<evidence type="ECO:0000256" key="10">
    <source>
        <dbReference type="PIRSR" id="PIRSR500134-3"/>
    </source>
</evidence>
<dbReference type="PANTHER" id="PTHR43750">
    <property type="entry name" value="UDP-GLUCOSE 6-DEHYDROGENASE TUAD"/>
    <property type="match status" value="1"/>
</dbReference>
<dbReference type="InterPro" id="IPR014027">
    <property type="entry name" value="UDP-Glc/GDP-Man_DH_C"/>
</dbReference>
<dbReference type="Pfam" id="PF03720">
    <property type="entry name" value="UDPG_MGDP_dh_C"/>
    <property type="match status" value="1"/>
</dbReference>
<dbReference type="InterPro" id="IPR036291">
    <property type="entry name" value="NAD(P)-bd_dom_sf"/>
</dbReference>
<evidence type="ECO:0000313" key="13">
    <source>
        <dbReference type="EMBL" id="MBI5169193.1"/>
    </source>
</evidence>
<name>A0A933SF09_UNCEI</name>
<feature type="binding site" evidence="10">
    <location>
        <position position="151"/>
    </location>
    <ligand>
        <name>NAD(+)</name>
        <dbReference type="ChEBI" id="CHEBI:57540"/>
    </ligand>
</feature>
<dbReference type="AlphaFoldDB" id="A0A933SF09"/>
<dbReference type="InterPro" id="IPR001732">
    <property type="entry name" value="UDP-Glc/GDP-Man_DH_N"/>
</dbReference>
<keyword evidence="4 7" id="KW-0560">Oxidoreductase</keyword>
<dbReference type="InterPro" id="IPR017476">
    <property type="entry name" value="UDP-Glc/GDP-Man"/>
</dbReference>